<evidence type="ECO:0000313" key="1">
    <source>
        <dbReference type="EMBL" id="VDD46844.1"/>
    </source>
</evidence>
<name>A0A3P6FGJ9_BRAOL</name>
<dbReference type="EMBL" id="LR031877">
    <property type="protein sequence ID" value="VDD46844.1"/>
    <property type="molecule type" value="Genomic_DNA"/>
</dbReference>
<gene>
    <name evidence="1" type="ORF">BOLC5T34391H</name>
</gene>
<sequence length="77" mass="8765">MLVVLENLEGLLWPLSEIERKIDMILIMTGAMTGMSWIPHTGTLGLCRLAKALIRCQCTFPFTMEVSRRCQEVIKLI</sequence>
<accession>A0A3P6FGJ9</accession>
<proteinExistence type="predicted"/>
<protein>
    <submittedName>
        <fullName evidence="1">Uncharacterized protein</fullName>
    </submittedName>
</protein>
<dbReference type="AlphaFoldDB" id="A0A3P6FGJ9"/>
<reference evidence="1" key="1">
    <citation type="submission" date="2018-11" db="EMBL/GenBank/DDBJ databases">
        <authorList>
            <consortium name="Genoscope - CEA"/>
            <person name="William W."/>
        </authorList>
    </citation>
    <scope>NUCLEOTIDE SEQUENCE</scope>
</reference>
<organism evidence="1">
    <name type="scientific">Brassica oleracea</name>
    <name type="common">Wild cabbage</name>
    <dbReference type="NCBI Taxonomy" id="3712"/>
    <lineage>
        <taxon>Eukaryota</taxon>
        <taxon>Viridiplantae</taxon>
        <taxon>Streptophyta</taxon>
        <taxon>Embryophyta</taxon>
        <taxon>Tracheophyta</taxon>
        <taxon>Spermatophyta</taxon>
        <taxon>Magnoliopsida</taxon>
        <taxon>eudicotyledons</taxon>
        <taxon>Gunneridae</taxon>
        <taxon>Pentapetalae</taxon>
        <taxon>rosids</taxon>
        <taxon>malvids</taxon>
        <taxon>Brassicales</taxon>
        <taxon>Brassicaceae</taxon>
        <taxon>Brassiceae</taxon>
        <taxon>Brassica</taxon>
    </lineage>
</organism>